<proteinExistence type="predicted"/>
<organism evidence="1 2">
    <name type="scientific">Karstenula rhodostoma CBS 690.94</name>
    <dbReference type="NCBI Taxonomy" id="1392251"/>
    <lineage>
        <taxon>Eukaryota</taxon>
        <taxon>Fungi</taxon>
        <taxon>Dikarya</taxon>
        <taxon>Ascomycota</taxon>
        <taxon>Pezizomycotina</taxon>
        <taxon>Dothideomycetes</taxon>
        <taxon>Pleosporomycetidae</taxon>
        <taxon>Pleosporales</taxon>
        <taxon>Massarineae</taxon>
        <taxon>Didymosphaeriaceae</taxon>
        <taxon>Karstenula</taxon>
    </lineage>
</organism>
<dbReference type="Gene3D" id="3.80.10.10">
    <property type="entry name" value="Ribonuclease Inhibitor"/>
    <property type="match status" value="1"/>
</dbReference>
<keyword evidence="2" id="KW-1185">Reference proteome</keyword>
<dbReference type="InterPro" id="IPR032675">
    <property type="entry name" value="LRR_dom_sf"/>
</dbReference>
<dbReference type="Proteomes" id="UP000799764">
    <property type="component" value="Unassembled WGS sequence"/>
</dbReference>
<sequence length="482" mass="55625">MASPGPRFRIKTRHYDATKWCSENRKSGPKLSDLPVELMNMICDFLVEPDDPDNPFPETEDMSAFRLTSRAINQKTYDSFAKVFFGCCSIDMGWRGLQRLAGISQTPELARNVRHVYLKQQRRKHLETDVSASDYLSEARIRRARLELEKDDFLGRSGADTLALGSAFTRLPNLNQVDIWLSRVDARPPLRDRLGLLEPRTSTHMFAILTAALDHAGIKLRVLEMHNPDSRPTNIEPISIRALNMPRDTMTCFSQLSELSFFLETRDQTVEQLKYWYRFTANFISNSSQLRKLELKFRDNWEDTAKVFSSIAAYVKLPRLEHLSFFYMQCSGKDLQTFLDNHTKLQSLSLDSLRITGETTFADVLGSMQSLQTKLSTFKCRQIAQEGKRLYFRTLGDVKTYRPHPERTITRTSIMWARPHDFEIVASPLKYEGSAEWWHFGGVQHQIGLLKDDLVVSSLSCEPGEDDEDSPEFYLWSYMPQD</sequence>
<evidence type="ECO:0000313" key="1">
    <source>
        <dbReference type="EMBL" id="KAF2445170.1"/>
    </source>
</evidence>
<dbReference type="SUPFAM" id="SSF52047">
    <property type="entry name" value="RNI-like"/>
    <property type="match status" value="1"/>
</dbReference>
<dbReference type="OrthoDB" id="5279008at2759"/>
<dbReference type="EMBL" id="MU001500">
    <property type="protein sequence ID" value="KAF2445170.1"/>
    <property type="molecule type" value="Genomic_DNA"/>
</dbReference>
<protein>
    <submittedName>
        <fullName evidence="1">Uncharacterized protein</fullName>
    </submittedName>
</protein>
<accession>A0A9P4PJF8</accession>
<reference evidence="1" key="1">
    <citation type="journal article" date="2020" name="Stud. Mycol.">
        <title>101 Dothideomycetes genomes: a test case for predicting lifestyles and emergence of pathogens.</title>
        <authorList>
            <person name="Haridas S."/>
            <person name="Albert R."/>
            <person name="Binder M."/>
            <person name="Bloem J."/>
            <person name="Labutti K."/>
            <person name="Salamov A."/>
            <person name="Andreopoulos B."/>
            <person name="Baker S."/>
            <person name="Barry K."/>
            <person name="Bills G."/>
            <person name="Bluhm B."/>
            <person name="Cannon C."/>
            <person name="Castanera R."/>
            <person name="Culley D."/>
            <person name="Daum C."/>
            <person name="Ezra D."/>
            <person name="Gonzalez J."/>
            <person name="Henrissat B."/>
            <person name="Kuo A."/>
            <person name="Liang C."/>
            <person name="Lipzen A."/>
            <person name="Lutzoni F."/>
            <person name="Magnuson J."/>
            <person name="Mondo S."/>
            <person name="Nolan M."/>
            <person name="Ohm R."/>
            <person name="Pangilinan J."/>
            <person name="Park H.-J."/>
            <person name="Ramirez L."/>
            <person name="Alfaro M."/>
            <person name="Sun H."/>
            <person name="Tritt A."/>
            <person name="Yoshinaga Y."/>
            <person name="Zwiers L.-H."/>
            <person name="Turgeon B."/>
            <person name="Goodwin S."/>
            <person name="Spatafora J."/>
            <person name="Crous P."/>
            <person name="Grigoriev I."/>
        </authorList>
    </citation>
    <scope>NUCLEOTIDE SEQUENCE</scope>
    <source>
        <strain evidence="1">CBS 690.94</strain>
    </source>
</reference>
<name>A0A9P4PJF8_9PLEO</name>
<dbReference type="AlphaFoldDB" id="A0A9P4PJF8"/>
<gene>
    <name evidence="1" type="ORF">P171DRAFT_431913</name>
</gene>
<evidence type="ECO:0000313" key="2">
    <source>
        <dbReference type="Proteomes" id="UP000799764"/>
    </source>
</evidence>
<comment type="caution">
    <text evidence="1">The sequence shown here is derived from an EMBL/GenBank/DDBJ whole genome shotgun (WGS) entry which is preliminary data.</text>
</comment>